<evidence type="ECO:0000313" key="1">
    <source>
        <dbReference type="EMBL" id="VUZ85538.1"/>
    </source>
</evidence>
<reference evidence="1 2" key="1">
    <citation type="submission" date="2019-07" db="EMBL/GenBank/DDBJ databases">
        <authorList>
            <person name="Cremers G."/>
        </authorList>
    </citation>
    <scope>NUCLEOTIDE SEQUENCE [LARGE SCALE GENOMIC DNA]</scope>
</reference>
<dbReference type="AlphaFoldDB" id="A0A564ZLU7"/>
<gene>
    <name evidence="1" type="ORF">MELA_01923</name>
</gene>
<protein>
    <submittedName>
        <fullName evidence="1">Uncharacterized protein</fullName>
    </submittedName>
</protein>
<name>A0A564ZLU7_9BACT</name>
<keyword evidence="2" id="KW-1185">Reference proteome</keyword>
<organism evidence="1 2">
    <name type="scientific">Candidatus Methylomirabilis lanthanidiphila</name>
    <dbReference type="NCBI Taxonomy" id="2211376"/>
    <lineage>
        <taxon>Bacteria</taxon>
        <taxon>Candidatus Methylomirabilota</taxon>
        <taxon>Candidatus Methylomirabilia</taxon>
        <taxon>Candidatus Methylomirabilales</taxon>
        <taxon>Candidatus Methylomirabilaceae</taxon>
        <taxon>Candidatus Methylomirabilis</taxon>
    </lineage>
</organism>
<dbReference type="Proteomes" id="UP000334340">
    <property type="component" value="Unassembled WGS sequence"/>
</dbReference>
<dbReference type="EMBL" id="CABIKM010000027">
    <property type="protein sequence ID" value="VUZ85538.1"/>
    <property type="molecule type" value="Genomic_DNA"/>
</dbReference>
<sequence length="225" mass="25818">MATNKRLTDLTDYTSVLPYDSELFGIYQPLIGWKSKRIKDRFDKGFQSNKRALLDRLKAQFTGLVAIRYDQDCQVHIELNPGALQAGALRSFDSILMDKIAEKLPTYQTLKSSDWSRVINGDSIEKIFAEFVVPAYSRFYSEHCRDQTPDRMFLIKGRSADAEHQRPLFINAFESQLHYESSLAGALLFLTEHRNFNELANLFYSVKDNAVAECVNDFETPGVRI</sequence>
<proteinExistence type="predicted"/>
<evidence type="ECO:0000313" key="2">
    <source>
        <dbReference type="Proteomes" id="UP000334340"/>
    </source>
</evidence>
<accession>A0A564ZLU7</accession>